<keyword evidence="2" id="KW-0067">ATP-binding</keyword>
<dbReference type="Gene3D" id="1.10.10.10">
    <property type="entry name" value="Winged helix-like DNA-binding domain superfamily/Winged helix DNA-binding domain"/>
    <property type="match status" value="1"/>
</dbReference>
<evidence type="ECO:0000256" key="1">
    <source>
        <dbReference type="ARBA" id="ARBA00022741"/>
    </source>
</evidence>
<comment type="caution">
    <text evidence="4">The sequence shown here is derived from an EMBL/GenBank/DDBJ whole genome shotgun (WGS) entry which is preliminary data.</text>
</comment>
<sequence>MDSAARRLFGRDREFAELRRFLDGEHAAMMLRGDAGIGKTALLDVIAATARAAGWRVQQVRGVQFESSIPLAGLSQLVLPYRDLVAELGGDAAAALGPALGHDTANPPSTLAMGTALLDVLTLAGSRERVLIVVDDAHWLDELSATVVSIAAQRLRQPGVRLIAACRSDTPTVLNRAGWRTLDVAGLDDQAAREFLRSLPDTLTVSAERAVLEQAAGNPLALEELPRQVRHSEDGTAPAGIALSDRLQAIFGARIGPLDQHTRQELLRAALDGAGAGGTHSGCYVMRGVEAATEHGLLVIGADGEPVFRHPLVRTAVIQQATPNERRAAHAYLAQCTKDPLRRAVHLSVATVDPDQTVADQLVHAAELSIRRGGARSAVGLLRRAAELSKRPARRAELMAEAAFVAGQAGQLEVTVELASQQPDGASAVGRVNSAMTAAYVELYLQGDVVAGHRRLMGALRDAGAVAALDDATLTRAVNVLLAISQYAGNRIRWDQTDAIVDAVAHRIDPLSLIYRDAWGDFAYRGETVQQRLTDQLLRLSDLQPWDVMRLAVAGFYAGMLGDFRSAIRELFDREQNDGVVTNAMTMLHMLLLDQMETGQWQQAEETVSRGLELTVTHRHETYEQQFRVFSALLAAGKGETVRARDLAAAVAAWARPRGLGLLLGYCQRAVLIGALADGDYQAAYATATEIAEPGVIPHYSHHALDTLMDLVEAAVHVDRIDDARRHVTAAQTLGLPDISPRLGLLCAGAAAMTAADDDADRKFTEAAKHPAAERFSFEHTRIRLAYGMWLRRQRRYRDAAPVLEAARSSFAQIGAAPWAERAAAELRAAGSTTRRLRGEELSAQELRIAELAAAGLSNREIADRLYLSPRTVGAHLYRIFPKLGIGRRAGLRQALDDLTAQSDT</sequence>
<dbReference type="Proteomes" id="UP000093925">
    <property type="component" value="Unassembled WGS sequence"/>
</dbReference>
<dbReference type="SMART" id="SM00421">
    <property type="entry name" value="HTH_LUXR"/>
    <property type="match status" value="1"/>
</dbReference>
<feature type="domain" description="HTH luxR-type" evidence="3">
    <location>
        <begin position="835"/>
        <end position="900"/>
    </location>
</feature>
<accession>A0A1A3KIA2</accession>
<dbReference type="Gene3D" id="3.40.50.300">
    <property type="entry name" value="P-loop containing nucleotide triphosphate hydrolases"/>
    <property type="match status" value="1"/>
</dbReference>
<evidence type="ECO:0000313" key="5">
    <source>
        <dbReference type="Proteomes" id="UP000093925"/>
    </source>
</evidence>
<dbReference type="InterPro" id="IPR036388">
    <property type="entry name" value="WH-like_DNA-bd_sf"/>
</dbReference>
<dbReference type="PRINTS" id="PR00038">
    <property type="entry name" value="HTHLUXR"/>
</dbReference>
<dbReference type="GO" id="GO:0006355">
    <property type="term" value="P:regulation of DNA-templated transcription"/>
    <property type="evidence" value="ECO:0007669"/>
    <property type="project" value="InterPro"/>
</dbReference>
<dbReference type="InterPro" id="IPR000792">
    <property type="entry name" value="Tscrpt_reg_LuxR_C"/>
</dbReference>
<dbReference type="EMBL" id="LZLM01000078">
    <property type="protein sequence ID" value="OBJ84857.1"/>
    <property type="molecule type" value="Genomic_DNA"/>
</dbReference>
<dbReference type="InterPro" id="IPR041664">
    <property type="entry name" value="AAA_16"/>
</dbReference>
<dbReference type="GO" id="GO:0005737">
    <property type="term" value="C:cytoplasm"/>
    <property type="evidence" value="ECO:0007669"/>
    <property type="project" value="TreeGrafter"/>
</dbReference>
<keyword evidence="1" id="KW-0547">Nucleotide-binding</keyword>
<dbReference type="GO" id="GO:0005524">
    <property type="term" value="F:ATP binding"/>
    <property type="evidence" value="ECO:0007669"/>
    <property type="project" value="UniProtKB-KW"/>
</dbReference>
<evidence type="ECO:0000256" key="2">
    <source>
        <dbReference type="ARBA" id="ARBA00022840"/>
    </source>
</evidence>
<evidence type="ECO:0000259" key="3">
    <source>
        <dbReference type="PROSITE" id="PS50043"/>
    </source>
</evidence>
<dbReference type="InterPro" id="IPR016032">
    <property type="entry name" value="Sig_transdc_resp-reg_C-effctor"/>
</dbReference>
<dbReference type="InterPro" id="IPR027417">
    <property type="entry name" value="P-loop_NTPase"/>
</dbReference>
<dbReference type="SUPFAM" id="SSF52540">
    <property type="entry name" value="P-loop containing nucleoside triphosphate hydrolases"/>
    <property type="match status" value="1"/>
</dbReference>
<gene>
    <name evidence="4" type="ORF">A5640_14395</name>
</gene>
<proteinExistence type="predicted"/>
<name>A0A1A3KIA2_MYCAS</name>
<reference evidence="4 5" key="1">
    <citation type="submission" date="2016-06" db="EMBL/GenBank/DDBJ databases">
        <authorList>
            <person name="Kjaerup R.B."/>
            <person name="Dalgaard T.S."/>
            <person name="Juul-Madsen H.R."/>
        </authorList>
    </citation>
    <scope>NUCLEOTIDE SEQUENCE [LARGE SCALE GENOMIC DNA]</scope>
    <source>
        <strain evidence="4 5">1276495.2</strain>
    </source>
</reference>
<protein>
    <recommendedName>
        <fullName evidence="3">HTH luxR-type domain-containing protein</fullName>
    </recommendedName>
</protein>
<dbReference type="AlphaFoldDB" id="A0A1A3KIA2"/>
<dbReference type="PANTHER" id="PTHR16305">
    <property type="entry name" value="TESTICULAR SOLUBLE ADENYLYL CYCLASE"/>
    <property type="match status" value="1"/>
</dbReference>
<dbReference type="PROSITE" id="PS50043">
    <property type="entry name" value="HTH_LUXR_2"/>
    <property type="match status" value="1"/>
</dbReference>
<dbReference type="GO" id="GO:0003677">
    <property type="term" value="F:DNA binding"/>
    <property type="evidence" value="ECO:0007669"/>
    <property type="project" value="InterPro"/>
</dbReference>
<dbReference type="PANTHER" id="PTHR16305:SF35">
    <property type="entry name" value="TRANSCRIPTIONAL ACTIVATOR DOMAIN"/>
    <property type="match status" value="1"/>
</dbReference>
<evidence type="ECO:0000313" key="4">
    <source>
        <dbReference type="EMBL" id="OBJ84857.1"/>
    </source>
</evidence>
<dbReference type="Pfam" id="PF00196">
    <property type="entry name" value="GerE"/>
    <property type="match status" value="1"/>
</dbReference>
<organism evidence="4 5">
    <name type="scientific">Mycobacterium asiaticum</name>
    <dbReference type="NCBI Taxonomy" id="1790"/>
    <lineage>
        <taxon>Bacteria</taxon>
        <taxon>Bacillati</taxon>
        <taxon>Actinomycetota</taxon>
        <taxon>Actinomycetes</taxon>
        <taxon>Mycobacteriales</taxon>
        <taxon>Mycobacteriaceae</taxon>
        <taxon>Mycobacterium</taxon>
    </lineage>
</organism>
<dbReference type="SUPFAM" id="SSF46894">
    <property type="entry name" value="C-terminal effector domain of the bipartite response regulators"/>
    <property type="match status" value="1"/>
</dbReference>
<dbReference type="RefSeq" id="WP_065140424.1">
    <property type="nucleotide sequence ID" value="NZ_LZLM01000078.1"/>
</dbReference>
<dbReference type="Pfam" id="PF13191">
    <property type="entry name" value="AAA_16"/>
    <property type="match status" value="1"/>
</dbReference>
<dbReference type="GO" id="GO:0004016">
    <property type="term" value="F:adenylate cyclase activity"/>
    <property type="evidence" value="ECO:0007669"/>
    <property type="project" value="TreeGrafter"/>
</dbReference>
<dbReference type="CDD" id="cd06170">
    <property type="entry name" value="LuxR_C_like"/>
    <property type="match status" value="1"/>
</dbReference>
<dbReference type="PROSITE" id="PS00622">
    <property type="entry name" value="HTH_LUXR_1"/>
    <property type="match status" value="1"/>
</dbReference>